<proteinExistence type="predicted"/>
<dbReference type="Proteomes" id="UP000232488">
    <property type="component" value="Segment"/>
</dbReference>
<dbReference type="OrthoDB" id="15203at10239"/>
<organism evidence="1 2">
    <name type="scientific">Heterosigma akashiwo virus 01</name>
    <name type="common">HaV01</name>
    <dbReference type="NCBI Taxonomy" id="97195"/>
    <lineage>
        <taxon>Viruses</taxon>
        <taxon>Varidnaviria</taxon>
        <taxon>Bamfordvirae</taxon>
        <taxon>Nucleocytoviricota</taxon>
        <taxon>Megaviricetes</taxon>
        <taxon>Algavirales</taxon>
        <taxon>Phycodnaviridae</taxon>
        <taxon>Raphidovirus</taxon>
        <taxon>Raphidovirus japonicum</taxon>
    </lineage>
</organism>
<gene>
    <name evidence="1" type="primary">HaV53_ORF110</name>
</gene>
<accession>A0A1C9C577</accession>
<sequence>MFLYILFLCIIWKTVYRCYKSIVSVTNSSNVKTIAKVLTRQISRWSLAATQDKNPMVKLLHANYGAGYLWALKDILTEKQIEKYTGINLKEFEQKIVSIQDEATKRVSSLCPEFIGNDLDVELTNLAGDTT</sequence>
<keyword evidence="2" id="KW-1185">Reference proteome</keyword>
<evidence type="ECO:0000313" key="2">
    <source>
        <dbReference type="Proteomes" id="UP000232488"/>
    </source>
</evidence>
<dbReference type="GeneID" id="37618491"/>
<reference evidence="1 2" key="1">
    <citation type="submission" date="2016-03" db="EMBL/GenBank/DDBJ databases">
        <title>Genome sequences of a Phycodnavirus, Heterosigma akashiwo virus strain 53.</title>
        <authorList>
            <person name="Ueki S."/>
            <person name="Ogura Y."/>
            <person name="Hayashi T."/>
        </authorList>
    </citation>
    <scope>NUCLEOTIDE SEQUENCE [LARGE SCALE GENOMIC DNA]</scope>
    <source>
        <strain evidence="1">HaV53</strain>
    </source>
</reference>
<dbReference type="RefSeq" id="YP_009507507.1">
    <property type="nucleotide sequence ID" value="NC_038553.1"/>
</dbReference>
<dbReference type="EMBL" id="KX008963">
    <property type="protein sequence ID" value="AOM63441.1"/>
    <property type="molecule type" value="Genomic_DNA"/>
</dbReference>
<organismHost>
    <name type="scientific">Heterosigma akashiwo</name>
    <name type="common">Chromophytic alga</name>
    <name type="synonym">Heterosigma carterae</name>
    <dbReference type="NCBI Taxonomy" id="2829"/>
</organismHost>
<name>A0A1C9C577_HAV01</name>
<protein>
    <submittedName>
        <fullName evidence="1">Uncharacterized protein</fullName>
    </submittedName>
</protein>
<evidence type="ECO:0000313" key="1">
    <source>
        <dbReference type="EMBL" id="AOM63441.1"/>
    </source>
</evidence>
<dbReference type="KEGG" id="vg:37618491"/>